<evidence type="ECO:0000313" key="6">
    <source>
        <dbReference type="Proteomes" id="UP001375743"/>
    </source>
</evidence>
<dbReference type="RefSeq" id="WP_418158113.1">
    <property type="nucleotide sequence ID" value="NZ_JBBLZC010000002.1"/>
</dbReference>
<evidence type="ECO:0000313" key="5">
    <source>
        <dbReference type="EMBL" id="MEK0082265.1"/>
    </source>
</evidence>
<dbReference type="InterPro" id="IPR016032">
    <property type="entry name" value="Sig_transdc_resp-reg_C-effctor"/>
</dbReference>
<gene>
    <name evidence="5" type="ORF">U1T56_03815</name>
</gene>
<keyword evidence="1" id="KW-0238">DNA-binding</keyword>
<dbReference type="SUPFAM" id="SSF46894">
    <property type="entry name" value="C-terminal effector domain of the bipartite response regulators"/>
    <property type="match status" value="1"/>
</dbReference>
<dbReference type="EMBL" id="JBBLZC010000002">
    <property type="protein sequence ID" value="MEK0082265.1"/>
    <property type="molecule type" value="Genomic_DNA"/>
</dbReference>
<feature type="domain" description="Response regulatory" evidence="4">
    <location>
        <begin position="1"/>
        <end position="120"/>
    </location>
</feature>
<evidence type="ECO:0000256" key="1">
    <source>
        <dbReference type="ARBA" id="ARBA00023125"/>
    </source>
</evidence>
<dbReference type="Pfam" id="PF00196">
    <property type="entry name" value="GerE"/>
    <property type="match status" value="1"/>
</dbReference>
<sequence>MALVDELPLRRASTLHLLELHLQEPAVGLAGAAELVARARSLRNRLSCILLAVGGRSLDDATASRELRLIRDTFPAVPLAVLSDLETIDEVAAAFRLGARGLIPTSLDPKVAVEALRLVRAGGSFFPAGALIGSHHRIARPQPVAMLRPDIGRERWPPRQLAVLRLLAQGRANKEIARTLGMEESTVKVHVWHIMRKLAAANRTEAALRAAELGIIGQDEPCEAERKPAAARSMVA</sequence>
<dbReference type="PROSITE" id="PS50043">
    <property type="entry name" value="HTH_LUXR_2"/>
    <property type="match status" value="1"/>
</dbReference>
<accession>A0ABU8XM70</accession>
<dbReference type="PANTHER" id="PTHR45566">
    <property type="entry name" value="HTH-TYPE TRANSCRIPTIONAL REGULATOR YHJB-RELATED"/>
    <property type="match status" value="1"/>
</dbReference>
<dbReference type="PRINTS" id="PR00038">
    <property type="entry name" value="HTHLUXR"/>
</dbReference>
<dbReference type="InterPro" id="IPR000792">
    <property type="entry name" value="Tscrpt_reg_LuxR_C"/>
</dbReference>
<dbReference type="PROSITE" id="PS00622">
    <property type="entry name" value="HTH_LUXR_1"/>
    <property type="match status" value="1"/>
</dbReference>
<dbReference type="SUPFAM" id="SSF52172">
    <property type="entry name" value="CheY-like"/>
    <property type="match status" value="1"/>
</dbReference>
<comment type="caution">
    <text evidence="2">Lacks conserved residue(s) required for the propagation of feature annotation.</text>
</comment>
<dbReference type="InterPro" id="IPR001789">
    <property type="entry name" value="Sig_transdc_resp-reg_receiver"/>
</dbReference>
<keyword evidence="6" id="KW-1185">Reference proteome</keyword>
<dbReference type="InterPro" id="IPR051015">
    <property type="entry name" value="EvgA-like"/>
</dbReference>
<evidence type="ECO:0000259" key="3">
    <source>
        <dbReference type="PROSITE" id="PS50043"/>
    </source>
</evidence>
<proteinExistence type="predicted"/>
<evidence type="ECO:0000256" key="2">
    <source>
        <dbReference type="PROSITE-ProRule" id="PRU00169"/>
    </source>
</evidence>
<protein>
    <submittedName>
        <fullName evidence="5">Response regulator transcription factor</fullName>
    </submittedName>
</protein>
<dbReference type="Gene3D" id="3.40.50.2300">
    <property type="match status" value="1"/>
</dbReference>
<evidence type="ECO:0000259" key="4">
    <source>
        <dbReference type="PROSITE" id="PS50110"/>
    </source>
</evidence>
<reference evidence="5 6" key="1">
    <citation type="submission" date="2024-01" db="EMBL/GenBank/DDBJ databases">
        <title>Multi-omics insights into the function and evolution of sodium benzoate biodegradation pathways in Benzoatithermus flavus gen. nov., sp. nov. from hot spring.</title>
        <authorList>
            <person name="Hu C.-J."/>
            <person name="Li W.-J."/>
        </authorList>
    </citation>
    <scope>NUCLEOTIDE SEQUENCE [LARGE SCALE GENOMIC DNA]</scope>
    <source>
        <strain evidence="5 6">SYSU G07066</strain>
    </source>
</reference>
<dbReference type="Proteomes" id="UP001375743">
    <property type="component" value="Unassembled WGS sequence"/>
</dbReference>
<dbReference type="CDD" id="cd06170">
    <property type="entry name" value="LuxR_C_like"/>
    <property type="match status" value="1"/>
</dbReference>
<feature type="domain" description="HTH luxR-type" evidence="3">
    <location>
        <begin position="149"/>
        <end position="214"/>
    </location>
</feature>
<comment type="caution">
    <text evidence="5">The sequence shown here is derived from an EMBL/GenBank/DDBJ whole genome shotgun (WGS) entry which is preliminary data.</text>
</comment>
<organism evidence="5 6">
    <name type="scientific">Benzoatithermus flavus</name>
    <dbReference type="NCBI Taxonomy" id="3108223"/>
    <lineage>
        <taxon>Bacteria</taxon>
        <taxon>Pseudomonadati</taxon>
        <taxon>Pseudomonadota</taxon>
        <taxon>Alphaproteobacteria</taxon>
        <taxon>Geminicoccales</taxon>
        <taxon>Geminicoccaceae</taxon>
        <taxon>Benzoatithermus</taxon>
    </lineage>
</organism>
<dbReference type="InterPro" id="IPR011006">
    <property type="entry name" value="CheY-like_superfamily"/>
</dbReference>
<dbReference type="PROSITE" id="PS50110">
    <property type="entry name" value="RESPONSE_REGULATORY"/>
    <property type="match status" value="1"/>
</dbReference>
<name>A0ABU8XM70_9PROT</name>
<dbReference type="PANTHER" id="PTHR45566:SF1">
    <property type="entry name" value="HTH-TYPE TRANSCRIPTIONAL REGULATOR YHJB-RELATED"/>
    <property type="match status" value="1"/>
</dbReference>
<dbReference type="SMART" id="SM00421">
    <property type="entry name" value="HTH_LUXR"/>
    <property type="match status" value="1"/>
</dbReference>